<protein>
    <submittedName>
        <fullName evidence="2">Uncharacterized protein</fullName>
    </submittedName>
</protein>
<evidence type="ECO:0000313" key="2">
    <source>
        <dbReference type="EMBL" id="HDD53218.1"/>
    </source>
</evidence>
<dbReference type="Proteomes" id="UP000885690">
    <property type="component" value="Unassembled WGS sequence"/>
</dbReference>
<dbReference type="EMBL" id="DQWS01000153">
    <property type="protein sequence ID" value="HDD53218.1"/>
    <property type="molecule type" value="Genomic_DNA"/>
</dbReference>
<reference evidence="2" key="1">
    <citation type="journal article" date="2020" name="mSystems">
        <title>Genome- and Community-Level Interaction Insights into Carbon Utilization and Element Cycling Functions of Hydrothermarchaeota in Hydrothermal Sediment.</title>
        <authorList>
            <person name="Zhou Z."/>
            <person name="Liu Y."/>
            <person name="Xu W."/>
            <person name="Pan J."/>
            <person name="Luo Z.H."/>
            <person name="Li M."/>
        </authorList>
    </citation>
    <scope>NUCLEOTIDE SEQUENCE [LARGE SCALE GENOMIC DNA]</scope>
    <source>
        <strain evidence="2">HyVt-115</strain>
    </source>
</reference>
<feature type="transmembrane region" description="Helical" evidence="1">
    <location>
        <begin position="309"/>
        <end position="329"/>
    </location>
</feature>
<name>A0A7C0YB92_9BACT</name>
<feature type="transmembrane region" description="Helical" evidence="1">
    <location>
        <begin position="277"/>
        <end position="297"/>
    </location>
</feature>
<accession>A0A7C0YB92</accession>
<dbReference type="AlphaFoldDB" id="A0A7C0YB92"/>
<keyword evidence="1" id="KW-0812">Transmembrane</keyword>
<proteinExistence type="predicted"/>
<keyword evidence="1" id="KW-0472">Membrane</keyword>
<feature type="transmembrane region" description="Helical" evidence="1">
    <location>
        <begin position="248"/>
        <end position="270"/>
    </location>
</feature>
<gene>
    <name evidence="2" type="ORF">ENF32_04030</name>
</gene>
<sequence>MKSGVSGIGMVFMADFFKMWKAHVDNSEKFSALDEIKDDNGDGVPEVNRPAEVRALLKEVGNYLKSLGKLSKRDRVVLVKDAAYTEDGEHWRKLDHFPWEATPYASVFKFSHDIYPAKAALGTKGCTDCHSFGSLFFNRPVLVDLWDAQGKLHFEPNYKLLGYSKLAVDAGAFRQEILEPVLYYGIVVVFILLGLWVAFCGLRLDLEALSLIPAWPTGRLMLLILIVAVFGPAINVVLGKFISSDVLGYLAFIHKVAGVLGLLAALYLLVSRDEKGLAFALGIILMLYQAVTGGALLLSNNGNLRQVVFTLHDLGALAAVVLAGVVILWRSLRGKGSEEI</sequence>
<comment type="caution">
    <text evidence="2">The sequence shown here is derived from an EMBL/GenBank/DDBJ whole genome shotgun (WGS) entry which is preliminary data.</text>
</comment>
<keyword evidence="1" id="KW-1133">Transmembrane helix</keyword>
<feature type="transmembrane region" description="Helical" evidence="1">
    <location>
        <begin position="220"/>
        <end position="242"/>
    </location>
</feature>
<organism evidence="2">
    <name type="scientific">Thermosulfidibacter takaii</name>
    <dbReference type="NCBI Taxonomy" id="412593"/>
    <lineage>
        <taxon>Bacteria</taxon>
        <taxon>Pseudomonadati</taxon>
        <taxon>Thermosulfidibacterota</taxon>
        <taxon>Thermosulfidibacteria</taxon>
        <taxon>Thermosulfidibacterales</taxon>
        <taxon>Thermosulfidibacteraceae</taxon>
    </lineage>
</organism>
<feature type="transmembrane region" description="Helical" evidence="1">
    <location>
        <begin position="181"/>
        <end position="199"/>
    </location>
</feature>
<evidence type="ECO:0000256" key="1">
    <source>
        <dbReference type="SAM" id="Phobius"/>
    </source>
</evidence>